<feature type="chain" id="PRO_5002122203" description="DUF3316 domain-containing protein" evidence="1">
    <location>
        <begin position="20"/>
        <end position="141"/>
    </location>
</feature>
<accession>A0A0B8P9L2</accession>
<dbReference type="EMBL" id="BBSA01000001">
    <property type="protein sequence ID" value="GAM59873.1"/>
    <property type="molecule type" value="Genomic_DNA"/>
</dbReference>
<dbReference type="Proteomes" id="UP000031670">
    <property type="component" value="Unassembled WGS sequence"/>
</dbReference>
<organism evidence="2 3">
    <name type="scientific">Vibrio ishigakensis</name>
    <dbReference type="NCBI Taxonomy" id="1481914"/>
    <lineage>
        <taxon>Bacteria</taxon>
        <taxon>Pseudomonadati</taxon>
        <taxon>Pseudomonadota</taxon>
        <taxon>Gammaproteobacteria</taxon>
        <taxon>Vibrionales</taxon>
        <taxon>Vibrionaceae</taxon>
        <taxon>Vibrio</taxon>
    </lineage>
</organism>
<comment type="caution">
    <text evidence="2">The sequence shown here is derived from an EMBL/GenBank/DDBJ whole genome shotgun (WGS) entry which is preliminary data.</text>
</comment>
<reference evidence="2 3" key="1">
    <citation type="submission" date="2015-01" db="EMBL/GenBank/DDBJ databases">
        <title>Vibrio sp. C5 JCM 19232 whole genome shotgun sequence.</title>
        <authorList>
            <person name="Sawabe T."/>
            <person name="Meirelles P."/>
            <person name="Feng G."/>
            <person name="Sayaka M."/>
            <person name="Hattori M."/>
            <person name="Ohkuma M."/>
        </authorList>
    </citation>
    <scope>NUCLEOTIDE SEQUENCE [LARGE SCALE GENOMIC DNA]</scope>
    <source>
        <strain evidence="2 3">JCM19232</strain>
    </source>
</reference>
<keyword evidence="1" id="KW-0732">Signal</keyword>
<sequence length="141" mass="16177">MKKSLIALSLLAVTTSAFAAHTPSKEVQQLDQNMAQLETVTDAEMLVNIDTDPNFEQVEVSGIIVAEHHEMYISRKLAKKMDLEKVRKFFVYDMHDLDTLSVKIAERIDADQPDYFSVDLYKNYIGDSGVYNYVARVYEYK</sequence>
<evidence type="ECO:0008006" key="4">
    <source>
        <dbReference type="Google" id="ProtNLM"/>
    </source>
</evidence>
<name>A0A0B8P9L2_9VIBR</name>
<proteinExistence type="predicted"/>
<reference evidence="2 3" key="2">
    <citation type="submission" date="2015-01" db="EMBL/GenBank/DDBJ databases">
        <authorList>
            <consortium name="NBRP consortium"/>
            <person name="Sawabe T."/>
            <person name="Meirelles P."/>
            <person name="Feng G."/>
            <person name="Sayaka M."/>
            <person name="Hattori M."/>
            <person name="Ohkuma M."/>
        </authorList>
    </citation>
    <scope>NUCLEOTIDE SEQUENCE [LARGE SCALE GENOMIC DNA]</scope>
    <source>
        <strain evidence="2 3">JCM19232</strain>
    </source>
</reference>
<protein>
    <recommendedName>
        <fullName evidence="4">DUF3316 domain-containing protein</fullName>
    </recommendedName>
</protein>
<evidence type="ECO:0000313" key="3">
    <source>
        <dbReference type="Proteomes" id="UP000031670"/>
    </source>
</evidence>
<evidence type="ECO:0000256" key="1">
    <source>
        <dbReference type="SAM" id="SignalP"/>
    </source>
</evidence>
<evidence type="ECO:0000313" key="2">
    <source>
        <dbReference type="EMBL" id="GAM59873.1"/>
    </source>
</evidence>
<dbReference type="AlphaFoldDB" id="A0A0B8P9L2"/>
<feature type="signal peptide" evidence="1">
    <location>
        <begin position="1"/>
        <end position="19"/>
    </location>
</feature>
<gene>
    <name evidence="2" type="ORF">JCM19232_206</name>
</gene>